<dbReference type="SUPFAM" id="SSF54593">
    <property type="entry name" value="Glyoxalase/Bleomycin resistance protein/Dihydroxybiphenyl dioxygenase"/>
    <property type="match status" value="1"/>
</dbReference>
<sequence>MDPTQPAGAVPTFDAVVLDCPDPAELARFYARLLDWPMPEVGPEADEEGGAVTLDPPRGGTAIGFHRAAGFVAPTWPEPRVQQQLHLDFHVGDIEAAHERAVALGARHLHSHAHTSTAGYRVYADPVGHPFCLCWW</sequence>
<dbReference type="GO" id="GO:0016829">
    <property type="term" value="F:lyase activity"/>
    <property type="evidence" value="ECO:0007669"/>
    <property type="project" value="UniProtKB-KW"/>
</dbReference>
<keyword evidence="3" id="KW-1185">Reference proteome</keyword>
<evidence type="ECO:0000313" key="3">
    <source>
        <dbReference type="Proteomes" id="UP000316747"/>
    </source>
</evidence>
<dbReference type="EMBL" id="VFPM01000002">
    <property type="protein sequence ID" value="TQM61921.1"/>
    <property type="molecule type" value="Genomic_DNA"/>
</dbReference>
<dbReference type="Proteomes" id="UP000316747">
    <property type="component" value="Unassembled WGS sequence"/>
</dbReference>
<dbReference type="PANTHER" id="PTHR35908:SF1">
    <property type="entry name" value="CONSERVED PROTEIN"/>
    <property type="match status" value="1"/>
</dbReference>
<name>A0A543HU94_9MICO</name>
<keyword evidence="2" id="KW-0456">Lyase</keyword>
<proteinExistence type="predicted"/>
<comment type="caution">
    <text evidence="2">The sequence shown here is derived from an EMBL/GenBank/DDBJ whole genome shotgun (WGS) entry which is preliminary data.</text>
</comment>
<accession>A0A543HU94</accession>
<dbReference type="InterPro" id="IPR041581">
    <property type="entry name" value="Glyoxalase_6"/>
</dbReference>
<dbReference type="InterPro" id="IPR029068">
    <property type="entry name" value="Glyas_Bleomycin-R_OHBP_Dase"/>
</dbReference>
<organism evidence="2 3">
    <name type="scientific">Humibacillus xanthopallidus</name>
    <dbReference type="NCBI Taxonomy" id="412689"/>
    <lineage>
        <taxon>Bacteria</taxon>
        <taxon>Bacillati</taxon>
        <taxon>Actinomycetota</taxon>
        <taxon>Actinomycetes</taxon>
        <taxon>Micrococcales</taxon>
        <taxon>Intrasporangiaceae</taxon>
        <taxon>Humibacillus</taxon>
    </lineage>
</organism>
<feature type="domain" description="VOC" evidence="1">
    <location>
        <begin position="12"/>
        <end position="136"/>
    </location>
</feature>
<dbReference type="PANTHER" id="PTHR35908">
    <property type="entry name" value="HYPOTHETICAL FUSION PROTEIN"/>
    <property type="match status" value="1"/>
</dbReference>
<dbReference type="RefSeq" id="WP_260439677.1">
    <property type="nucleotide sequence ID" value="NZ_VFPM01000002.1"/>
</dbReference>
<evidence type="ECO:0000259" key="1">
    <source>
        <dbReference type="PROSITE" id="PS51819"/>
    </source>
</evidence>
<dbReference type="Gene3D" id="3.10.180.10">
    <property type="entry name" value="2,3-Dihydroxybiphenyl 1,2-Dioxygenase, domain 1"/>
    <property type="match status" value="1"/>
</dbReference>
<protein>
    <submittedName>
        <fullName evidence="2">Putative enzyme related to lactoylglutathione lyase</fullName>
    </submittedName>
</protein>
<evidence type="ECO:0000313" key="2">
    <source>
        <dbReference type="EMBL" id="TQM61921.1"/>
    </source>
</evidence>
<dbReference type="InterPro" id="IPR037523">
    <property type="entry name" value="VOC_core"/>
</dbReference>
<dbReference type="PROSITE" id="PS51819">
    <property type="entry name" value="VOC"/>
    <property type="match status" value="1"/>
</dbReference>
<dbReference type="Pfam" id="PF18029">
    <property type="entry name" value="Glyoxalase_6"/>
    <property type="match status" value="1"/>
</dbReference>
<gene>
    <name evidence="2" type="ORF">FBY41_1942</name>
</gene>
<dbReference type="AlphaFoldDB" id="A0A543HU94"/>
<reference evidence="2 3" key="1">
    <citation type="submission" date="2019-06" db="EMBL/GenBank/DDBJ databases">
        <title>Genome sequencing of plant associated microbes to promote plant fitness in Sorghum bicolor and Oryza sativa.</title>
        <authorList>
            <person name="Coleman-Derr D."/>
        </authorList>
    </citation>
    <scope>NUCLEOTIDE SEQUENCE [LARGE SCALE GENOMIC DNA]</scope>
    <source>
        <strain evidence="2 3">KV-663</strain>
    </source>
</reference>